<feature type="chain" id="PRO_5043840749" evidence="1">
    <location>
        <begin position="22"/>
        <end position="505"/>
    </location>
</feature>
<name>A0AAU9DDI2_9BACT</name>
<dbReference type="EMBL" id="AP025314">
    <property type="protein sequence ID" value="BDD11246.1"/>
    <property type="molecule type" value="Genomic_DNA"/>
</dbReference>
<dbReference type="Proteomes" id="UP001348817">
    <property type="component" value="Chromosome"/>
</dbReference>
<accession>A0AAU9DDI2</accession>
<dbReference type="RefSeq" id="WP_338392750.1">
    <property type="nucleotide sequence ID" value="NZ_AP025314.1"/>
</dbReference>
<reference evidence="2 3" key="1">
    <citation type="submission" date="2021-12" db="EMBL/GenBank/DDBJ databases">
        <title>Genome sequencing of bacteria with rrn-lacking chromosome and rrn-plasmid.</title>
        <authorList>
            <person name="Anda M."/>
            <person name="Iwasaki W."/>
        </authorList>
    </citation>
    <scope>NUCLEOTIDE SEQUENCE [LARGE SCALE GENOMIC DNA]</scope>
    <source>
        <strain evidence="2 3">DSM 100852</strain>
    </source>
</reference>
<gene>
    <name evidence="2" type="ORF">FUAX_36780</name>
</gene>
<proteinExistence type="predicted"/>
<dbReference type="KEGG" id="fax:FUAX_36780"/>
<evidence type="ECO:0000256" key="1">
    <source>
        <dbReference type="SAM" id="SignalP"/>
    </source>
</evidence>
<sequence length="505" mass="55734">MTKVKSLALIVLACLPVCLFAQTEKVKLDYSVFLGDFGTGRWVSDVDNSMLSVRSSGVSVAGKSLKNTGIWAIGSASYLIRHEAGELFVRKSAVDGYVEAVGGNGPKAYRNQGEPQRKIIGALPKALLGNWYTTGPDKSWCFSFGEGQVLSPGGLSSIEKVEYDDGKYAVTMVDPQGNKAGFVCWLSRAEQLMLRKNGEQTWRQFDNIIPNSLYVPNKGGLTSSVRPEDDTKLYILAGRQLNEISVKGNSLYSDRHFKKAISVRDGEAIVGLDMDFPAELIVNAGKDTYRVIVQAGGNMLLDISDADKAKLIGKTSGLSHDADKFSEALDLQLAELSVKTQLGNKVDLSNKATRASLKTLYEKELESMEARLEPSGCISQYRQFAKARIAFAIFGQLGAMDAGLRDDVASVDTFVAATDLDAYTADLMYGRVFRNLLKKRELYPEARKSYKSFYQRIRDKRIRDDLKKRFLSFENLVINTPEGTEISSHQGEEVRKEALTDLVAK</sequence>
<keyword evidence="3" id="KW-1185">Reference proteome</keyword>
<evidence type="ECO:0000313" key="2">
    <source>
        <dbReference type="EMBL" id="BDD11246.1"/>
    </source>
</evidence>
<organism evidence="2 3">
    <name type="scientific">Fulvitalea axinellae</name>
    <dbReference type="NCBI Taxonomy" id="1182444"/>
    <lineage>
        <taxon>Bacteria</taxon>
        <taxon>Pseudomonadati</taxon>
        <taxon>Bacteroidota</taxon>
        <taxon>Cytophagia</taxon>
        <taxon>Cytophagales</taxon>
        <taxon>Persicobacteraceae</taxon>
        <taxon>Fulvitalea</taxon>
    </lineage>
</organism>
<dbReference type="AlphaFoldDB" id="A0AAU9DDI2"/>
<evidence type="ECO:0000313" key="3">
    <source>
        <dbReference type="Proteomes" id="UP001348817"/>
    </source>
</evidence>
<feature type="signal peptide" evidence="1">
    <location>
        <begin position="1"/>
        <end position="21"/>
    </location>
</feature>
<protein>
    <submittedName>
        <fullName evidence="2">Uncharacterized protein</fullName>
    </submittedName>
</protein>
<keyword evidence="1" id="KW-0732">Signal</keyword>